<accession>A0ABR0Q8G6</accession>
<feature type="domain" description="Zinc knuckle CX2CX4HX4C" evidence="2">
    <location>
        <begin position="59"/>
        <end position="105"/>
    </location>
</feature>
<evidence type="ECO:0000313" key="3">
    <source>
        <dbReference type="EMBL" id="KAK5835560.1"/>
    </source>
</evidence>
<gene>
    <name evidence="3" type="ORF">PVK06_011252</name>
</gene>
<protein>
    <recommendedName>
        <fullName evidence="2">Zinc knuckle CX2CX4HX4C domain-containing protein</fullName>
    </recommendedName>
</protein>
<organism evidence="3 4">
    <name type="scientific">Gossypium arboreum</name>
    <name type="common">Tree cotton</name>
    <name type="synonym">Gossypium nanking</name>
    <dbReference type="NCBI Taxonomy" id="29729"/>
    <lineage>
        <taxon>Eukaryota</taxon>
        <taxon>Viridiplantae</taxon>
        <taxon>Streptophyta</taxon>
        <taxon>Embryophyta</taxon>
        <taxon>Tracheophyta</taxon>
        <taxon>Spermatophyta</taxon>
        <taxon>Magnoliopsida</taxon>
        <taxon>eudicotyledons</taxon>
        <taxon>Gunneridae</taxon>
        <taxon>Pentapetalae</taxon>
        <taxon>rosids</taxon>
        <taxon>malvids</taxon>
        <taxon>Malvales</taxon>
        <taxon>Malvaceae</taxon>
        <taxon>Malvoideae</taxon>
        <taxon>Gossypium</taxon>
    </lineage>
</organism>
<sequence>MFGMEKKSYNPDGFRAQVRSIWKMKRKFEIHTAGQNLFQISFEDEDNIKEELCRIQILLDARKPLQKGIFIAIGITRKVWLPFKYESLPNFCISCGIMGHIEKDYDTVMKQRKVLEAGELPYTVALKAESNLVGRESLKLGMADKKFTKQHLYIEDENERIPPLASLLKDEVTRAKEEMENKIQVELHAKKLNEEEKTITAQQNVIVRESDIGQKHSTEYIGRQKIMAVRTNANTTEIGRGE</sequence>
<feature type="coiled-coil region" evidence="1">
    <location>
        <begin position="165"/>
        <end position="195"/>
    </location>
</feature>
<comment type="caution">
    <text evidence="3">The sequence shown here is derived from an EMBL/GenBank/DDBJ whole genome shotgun (WGS) entry which is preliminary data.</text>
</comment>
<keyword evidence="4" id="KW-1185">Reference proteome</keyword>
<proteinExistence type="predicted"/>
<evidence type="ECO:0000313" key="4">
    <source>
        <dbReference type="Proteomes" id="UP001358586"/>
    </source>
</evidence>
<name>A0ABR0Q8G6_GOSAR</name>
<reference evidence="3 4" key="1">
    <citation type="submission" date="2023-03" db="EMBL/GenBank/DDBJ databases">
        <title>WGS of Gossypium arboreum.</title>
        <authorList>
            <person name="Yu D."/>
        </authorList>
    </citation>
    <scope>NUCLEOTIDE SEQUENCE [LARGE SCALE GENOMIC DNA]</scope>
    <source>
        <tissue evidence="3">Leaf</tissue>
    </source>
</reference>
<evidence type="ECO:0000256" key="1">
    <source>
        <dbReference type="SAM" id="Coils"/>
    </source>
</evidence>
<keyword evidence="1" id="KW-0175">Coiled coil</keyword>
<dbReference type="EMBL" id="JARKNE010000004">
    <property type="protein sequence ID" value="KAK5835560.1"/>
    <property type="molecule type" value="Genomic_DNA"/>
</dbReference>
<dbReference type="InterPro" id="IPR025836">
    <property type="entry name" value="Zn_knuckle_CX2CX4HX4C"/>
</dbReference>
<evidence type="ECO:0000259" key="2">
    <source>
        <dbReference type="Pfam" id="PF14392"/>
    </source>
</evidence>
<dbReference type="Pfam" id="PF14392">
    <property type="entry name" value="zf-CCHC_4"/>
    <property type="match status" value="1"/>
</dbReference>
<dbReference type="Proteomes" id="UP001358586">
    <property type="component" value="Chromosome 4"/>
</dbReference>